<protein>
    <submittedName>
        <fullName evidence="1">Uncharacterized protein</fullName>
    </submittedName>
</protein>
<evidence type="ECO:0000313" key="1">
    <source>
        <dbReference type="EMBL" id="GFH24693.1"/>
    </source>
</evidence>
<reference evidence="1 2" key="1">
    <citation type="submission" date="2020-02" db="EMBL/GenBank/DDBJ databases">
        <title>Draft genome sequence of Haematococcus lacustris strain NIES-144.</title>
        <authorList>
            <person name="Morimoto D."/>
            <person name="Nakagawa S."/>
            <person name="Yoshida T."/>
            <person name="Sawayama S."/>
        </authorList>
    </citation>
    <scope>NUCLEOTIDE SEQUENCE [LARGE SCALE GENOMIC DNA]</scope>
    <source>
        <strain evidence="1 2">NIES-144</strain>
    </source>
</reference>
<sequence length="84" mass="9183">MWGPYSGLIVDWCKRLGVAVVGAFVAFNLSDQQLRWHQNSGDVTVGCKREGPRSRRPVLSAFSGHPAGFSAALERLSSHMQPCP</sequence>
<keyword evidence="2" id="KW-1185">Reference proteome</keyword>
<name>A0A699ZPT5_HAELA</name>
<organism evidence="1 2">
    <name type="scientific">Haematococcus lacustris</name>
    <name type="common">Green alga</name>
    <name type="synonym">Haematococcus pluvialis</name>
    <dbReference type="NCBI Taxonomy" id="44745"/>
    <lineage>
        <taxon>Eukaryota</taxon>
        <taxon>Viridiplantae</taxon>
        <taxon>Chlorophyta</taxon>
        <taxon>core chlorophytes</taxon>
        <taxon>Chlorophyceae</taxon>
        <taxon>CS clade</taxon>
        <taxon>Chlamydomonadales</taxon>
        <taxon>Haematococcaceae</taxon>
        <taxon>Haematococcus</taxon>
    </lineage>
</organism>
<comment type="caution">
    <text evidence="1">The sequence shown here is derived from an EMBL/GenBank/DDBJ whole genome shotgun (WGS) entry which is preliminary data.</text>
</comment>
<evidence type="ECO:0000313" key="2">
    <source>
        <dbReference type="Proteomes" id="UP000485058"/>
    </source>
</evidence>
<gene>
    <name evidence="1" type="ORF">HaLaN_22537</name>
</gene>
<accession>A0A699ZPT5</accession>
<dbReference type="Proteomes" id="UP000485058">
    <property type="component" value="Unassembled WGS sequence"/>
</dbReference>
<proteinExistence type="predicted"/>
<dbReference type="AlphaFoldDB" id="A0A699ZPT5"/>
<dbReference type="EMBL" id="BLLF01002606">
    <property type="protein sequence ID" value="GFH24693.1"/>
    <property type="molecule type" value="Genomic_DNA"/>
</dbReference>